<comment type="caution">
    <text evidence="2">The sequence shown here is derived from an EMBL/GenBank/DDBJ whole genome shotgun (WGS) entry which is preliminary data.</text>
</comment>
<feature type="compositionally biased region" description="Polar residues" evidence="1">
    <location>
        <begin position="165"/>
        <end position="180"/>
    </location>
</feature>
<dbReference type="VEuPathDB" id="FungiDB:RhiirA1_473180"/>
<name>A0A2N0NG39_9GLOM</name>
<dbReference type="VEuPathDB" id="FungiDB:FUN_025651"/>
<proteinExistence type="predicted"/>
<protein>
    <submittedName>
        <fullName evidence="2">Uncharacterized protein</fullName>
    </submittedName>
</protein>
<reference evidence="2 3" key="1">
    <citation type="submission" date="2016-04" db="EMBL/GenBank/DDBJ databases">
        <title>Genome analyses suggest a sexual origin of heterokaryosis in a supposedly ancient asexual fungus.</title>
        <authorList>
            <person name="Ropars J."/>
            <person name="Sedzielewska K."/>
            <person name="Noel J."/>
            <person name="Charron P."/>
            <person name="Farinelli L."/>
            <person name="Marton T."/>
            <person name="Kruger M."/>
            <person name="Pelin A."/>
            <person name="Brachmann A."/>
            <person name="Corradi N."/>
        </authorList>
    </citation>
    <scope>NUCLEOTIDE SEQUENCE [LARGE SCALE GENOMIC DNA]</scope>
    <source>
        <strain evidence="2 3">A5</strain>
    </source>
</reference>
<evidence type="ECO:0000256" key="1">
    <source>
        <dbReference type="SAM" id="MobiDB-lite"/>
    </source>
</evidence>
<feature type="region of interest" description="Disordered" evidence="1">
    <location>
        <begin position="165"/>
        <end position="187"/>
    </location>
</feature>
<gene>
    <name evidence="2" type="ORF">RhiirA5_387174</name>
</gene>
<reference evidence="2 3" key="2">
    <citation type="submission" date="2017-09" db="EMBL/GenBank/DDBJ databases">
        <title>Extensive intraspecific genome diversity in a model arbuscular mycorrhizal fungus.</title>
        <authorList>
            <person name="Chen E.C."/>
            <person name="Morin E."/>
            <person name="Beaudet D."/>
            <person name="Noel J."/>
            <person name="Ndikumana S."/>
            <person name="Charron P."/>
            <person name="St-Onge C."/>
            <person name="Giorgi J."/>
            <person name="Grigoriev I.V."/>
            <person name="Roux C."/>
            <person name="Martin F.M."/>
            <person name="Corradi N."/>
        </authorList>
    </citation>
    <scope>NUCLEOTIDE SEQUENCE [LARGE SCALE GENOMIC DNA]</scope>
    <source>
        <strain evidence="2 3">A5</strain>
    </source>
</reference>
<sequence>TNTTSRPLATNNISIVKPTTSVSISNDELLYTVAPYNPVPYMFIPIKYRDIIPPDPIYDNFGSFIIPGSREWFTYMYQLDLDTHDERLRKAEDAKFIARIDELTAEGDAARLCYKIYQEEYSKELADLRIQEDIRIQNLAIYHGTSPKHVKYRQRKVSHITEWNNSTHNNMTYHQSVTSSNKKKKKRKKLLQPKVDSSLINYPGVSVPLTLKRDFT</sequence>
<accession>A0A2N0NG39</accession>
<evidence type="ECO:0000313" key="3">
    <source>
        <dbReference type="Proteomes" id="UP000232722"/>
    </source>
</evidence>
<dbReference type="EMBL" id="LLXJ01007812">
    <property type="protein sequence ID" value="PKB93535.1"/>
    <property type="molecule type" value="Genomic_DNA"/>
</dbReference>
<feature type="non-terminal residue" evidence="2">
    <location>
        <position position="1"/>
    </location>
</feature>
<dbReference type="AlphaFoldDB" id="A0A2N0NG39"/>
<organism evidence="2 3">
    <name type="scientific">Rhizophagus irregularis</name>
    <dbReference type="NCBI Taxonomy" id="588596"/>
    <lineage>
        <taxon>Eukaryota</taxon>
        <taxon>Fungi</taxon>
        <taxon>Fungi incertae sedis</taxon>
        <taxon>Mucoromycota</taxon>
        <taxon>Glomeromycotina</taxon>
        <taxon>Glomeromycetes</taxon>
        <taxon>Glomerales</taxon>
        <taxon>Glomeraceae</taxon>
        <taxon>Rhizophagus</taxon>
    </lineage>
</organism>
<dbReference type="VEuPathDB" id="FungiDB:RhiirFUN_023454"/>
<dbReference type="Proteomes" id="UP000232722">
    <property type="component" value="Unassembled WGS sequence"/>
</dbReference>
<evidence type="ECO:0000313" key="2">
    <source>
        <dbReference type="EMBL" id="PKB93535.1"/>
    </source>
</evidence>